<proteinExistence type="predicted"/>
<dbReference type="Gene3D" id="3.40.50.300">
    <property type="entry name" value="P-loop containing nucleotide triphosphate hydrolases"/>
    <property type="match status" value="1"/>
</dbReference>
<sequence>HNYKRYGFATEGGLRRHIGRRESVRPDQRTPGRDGSQRHRAVQKSSSGNGSDAQEFEYSTRDIADLDDYDLSTIKYGTIEPSLHTSLLNHDDWIDEFIQYDYFTDDIKLIAKLKQQWRLEYLAIMRNDLWDRQQIQIWLPRGYGKTESVLALYIRWFLEVRKSMYIVAPAYSHNKEILRRMVSLIKSPKIRRKYGDLLGQVSYDKEKITALYHPVLRYIAKDPPLSMVSWQGAKEGPHPAWLIFDDTMQKEFKNIESNEDIKYKFSKTFKKMITRRAGRKTKISVIGTRYGMEDMYSYLRDTQKIPVLHIRALNEDGTWLYCPNYTLQDLVDEREIDIAAFETT</sequence>
<dbReference type="AlphaFoldDB" id="A0A0F8YWF0"/>
<feature type="non-terminal residue" evidence="2">
    <location>
        <position position="1"/>
    </location>
</feature>
<accession>A0A0F8YWF0</accession>
<evidence type="ECO:0000256" key="1">
    <source>
        <dbReference type="SAM" id="MobiDB-lite"/>
    </source>
</evidence>
<dbReference type="EMBL" id="LAZR01067065">
    <property type="protein sequence ID" value="KKK52346.1"/>
    <property type="molecule type" value="Genomic_DNA"/>
</dbReference>
<organism evidence="2">
    <name type="scientific">marine sediment metagenome</name>
    <dbReference type="NCBI Taxonomy" id="412755"/>
    <lineage>
        <taxon>unclassified sequences</taxon>
        <taxon>metagenomes</taxon>
        <taxon>ecological metagenomes</taxon>
    </lineage>
</organism>
<feature type="non-terminal residue" evidence="2">
    <location>
        <position position="344"/>
    </location>
</feature>
<name>A0A0F8YWF0_9ZZZZ</name>
<evidence type="ECO:0008006" key="3">
    <source>
        <dbReference type="Google" id="ProtNLM"/>
    </source>
</evidence>
<dbReference type="InterPro" id="IPR027417">
    <property type="entry name" value="P-loop_NTPase"/>
</dbReference>
<protein>
    <recommendedName>
        <fullName evidence="3">Terminase large subunit gp17-like C-terminal domain-containing protein</fullName>
    </recommendedName>
</protein>
<reference evidence="2" key="1">
    <citation type="journal article" date="2015" name="Nature">
        <title>Complex archaea that bridge the gap between prokaryotes and eukaryotes.</title>
        <authorList>
            <person name="Spang A."/>
            <person name="Saw J.H."/>
            <person name="Jorgensen S.L."/>
            <person name="Zaremba-Niedzwiedzka K."/>
            <person name="Martijn J."/>
            <person name="Lind A.E."/>
            <person name="van Eijk R."/>
            <person name="Schleper C."/>
            <person name="Guy L."/>
            <person name="Ettema T.J."/>
        </authorList>
    </citation>
    <scope>NUCLEOTIDE SEQUENCE</scope>
</reference>
<feature type="region of interest" description="Disordered" evidence="1">
    <location>
        <begin position="17"/>
        <end position="54"/>
    </location>
</feature>
<gene>
    <name evidence="2" type="ORF">LCGC14_3105840</name>
</gene>
<evidence type="ECO:0000313" key="2">
    <source>
        <dbReference type="EMBL" id="KKK52346.1"/>
    </source>
</evidence>
<feature type="compositionally biased region" description="Basic and acidic residues" evidence="1">
    <location>
        <begin position="20"/>
        <end position="37"/>
    </location>
</feature>
<feature type="compositionally biased region" description="Polar residues" evidence="1">
    <location>
        <begin position="43"/>
        <end position="52"/>
    </location>
</feature>
<comment type="caution">
    <text evidence="2">The sequence shown here is derived from an EMBL/GenBank/DDBJ whole genome shotgun (WGS) entry which is preliminary data.</text>
</comment>